<keyword evidence="3" id="KW-0813">Transport</keyword>
<name>A0A7W4W0E0_9ACTN</name>
<sequence>MSDPGRRFSGLLLALAAALVAAAASLAVGTRTVPLDEVVRAFTDYAATDDHIVVRDLRLPRMWLGIAVGAALAVSGALVQTLTRNPLAEPGILGVTAGASFAILLATALWQADAQAAQLVAAAVGALAATAVVYAVGGSSPLRLVLAGVALSAVLGGLGLGIRLALPDVFDDYRFWSVGSLAGRDQVPLELPLLVIAVGLAAALLLVPPLDAMLLGDEVAHTQGTRVARTRTITLVVLTVLAAAATAIAGPILFVGLIVPHLVRRLTAGSVGWLLAYCVVLGPVLILVSDVVARLLLPTGEVPVAVVTAFVGGPVLIWVVRRYGAVDP</sequence>
<evidence type="ECO:0000256" key="8">
    <source>
        <dbReference type="SAM" id="Phobius"/>
    </source>
</evidence>
<dbReference type="Gene3D" id="1.10.3470.10">
    <property type="entry name" value="ABC transporter involved in vitamin B12 uptake, BtuC"/>
    <property type="match status" value="1"/>
</dbReference>
<organism evidence="10 11">
    <name type="scientific">Nocardioides soli</name>
    <dbReference type="NCBI Taxonomy" id="1036020"/>
    <lineage>
        <taxon>Bacteria</taxon>
        <taxon>Bacillati</taxon>
        <taxon>Actinomycetota</taxon>
        <taxon>Actinomycetes</taxon>
        <taxon>Propionibacteriales</taxon>
        <taxon>Nocardioidaceae</taxon>
        <taxon>Nocardioides</taxon>
    </lineage>
</organism>
<feature type="signal peptide" evidence="9">
    <location>
        <begin position="1"/>
        <end position="23"/>
    </location>
</feature>
<keyword evidence="7 8" id="KW-0472">Membrane</keyword>
<protein>
    <submittedName>
        <fullName evidence="10">Iron complex transport system permease protein</fullName>
    </submittedName>
</protein>
<keyword evidence="4" id="KW-1003">Cell membrane</keyword>
<comment type="subcellular location">
    <subcellularLocation>
        <location evidence="1">Cell membrane</location>
        <topology evidence="1">Multi-pass membrane protein</topology>
    </subcellularLocation>
</comment>
<dbReference type="AlphaFoldDB" id="A0A7W4W0E0"/>
<keyword evidence="6 8" id="KW-1133">Transmembrane helix</keyword>
<evidence type="ECO:0000256" key="1">
    <source>
        <dbReference type="ARBA" id="ARBA00004651"/>
    </source>
</evidence>
<evidence type="ECO:0000313" key="10">
    <source>
        <dbReference type="EMBL" id="MBB3045157.1"/>
    </source>
</evidence>
<comment type="similarity">
    <text evidence="2">Belongs to the binding-protein-dependent transport system permease family. FecCD subfamily.</text>
</comment>
<dbReference type="InterPro" id="IPR000522">
    <property type="entry name" value="ABC_transptr_permease_BtuC"/>
</dbReference>
<dbReference type="SUPFAM" id="SSF81345">
    <property type="entry name" value="ABC transporter involved in vitamin B12 uptake, BtuC"/>
    <property type="match status" value="1"/>
</dbReference>
<dbReference type="EMBL" id="JACHWR010000005">
    <property type="protein sequence ID" value="MBB3045157.1"/>
    <property type="molecule type" value="Genomic_DNA"/>
</dbReference>
<feature type="transmembrane region" description="Helical" evidence="8">
    <location>
        <begin position="62"/>
        <end position="79"/>
    </location>
</feature>
<evidence type="ECO:0000256" key="2">
    <source>
        <dbReference type="ARBA" id="ARBA00007935"/>
    </source>
</evidence>
<proteinExistence type="inferred from homology"/>
<reference evidence="10 11" key="1">
    <citation type="submission" date="2020-08" db="EMBL/GenBank/DDBJ databases">
        <title>Sequencing the genomes of 1000 actinobacteria strains.</title>
        <authorList>
            <person name="Klenk H.-P."/>
        </authorList>
    </citation>
    <scope>NUCLEOTIDE SEQUENCE [LARGE SCALE GENOMIC DNA]</scope>
    <source>
        <strain evidence="10 11">DSM 105498</strain>
    </source>
</reference>
<feature type="transmembrane region" description="Helical" evidence="8">
    <location>
        <begin position="144"/>
        <end position="166"/>
    </location>
</feature>
<dbReference type="CDD" id="cd06550">
    <property type="entry name" value="TM_ABC_iron-siderophores_like"/>
    <property type="match status" value="1"/>
</dbReference>
<feature type="transmembrane region" description="Helical" evidence="8">
    <location>
        <begin position="235"/>
        <end position="259"/>
    </location>
</feature>
<feature type="chain" id="PRO_5031562601" evidence="9">
    <location>
        <begin position="24"/>
        <end position="328"/>
    </location>
</feature>
<keyword evidence="9" id="KW-0732">Signal</keyword>
<dbReference type="GO" id="GO:0033214">
    <property type="term" value="P:siderophore-iron import into cell"/>
    <property type="evidence" value="ECO:0007669"/>
    <property type="project" value="TreeGrafter"/>
</dbReference>
<gene>
    <name evidence="10" type="ORF">FHU40_005010</name>
</gene>
<evidence type="ECO:0000313" key="11">
    <source>
        <dbReference type="Proteomes" id="UP000589626"/>
    </source>
</evidence>
<dbReference type="GO" id="GO:0022857">
    <property type="term" value="F:transmembrane transporter activity"/>
    <property type="evidence" value="ECO:0007669"/>
    <property type="project" value="InterPro"/>
</dbReference>
<feature type="transmembrane region" description="Helical" evidence="8">
    <location>
        <begin position="271"/>
        <end position="293"/>
    </location>
</feature>
<keyword evidence="11" id="KW-1185">Reference proteome</keyword>
<evidence type="ECO:0000256" key="3">
    <source>
        <dbReference type="ARBA" id="ARBA00022448"/>
    </source>
</evidence>
<dbReference type="Proteomes" id="UP000589626">
    <property type="component" value="Unassembled WGS sequence"/>
</dbReference>
<evidence type="ECO:0000256" key="9">
    <source>
        <dbReference type="SAM" id="SignalP"/>
    </source>
</evidence>
<feature type="transmembrane region" description="Helical" evidence="8">
    <location>
        <begin position="302"/>
        <end position="320"/>
    </location>
</feature>
<dbReference type="PANTHER" id="PTHR30472:SF1">
    <property type="entry name" value="FE(3+) DICITRATE TRANSPORT SYSTEM PERMEASE PROTEIN FECC-RELATED"/>
    <property type="match status" value="1"/>
</dbReference>
<accession>A0A7W4W0E0</accession>
<evidence type="ECO:0000256" key="4">
    <source>
        <dbReference type="ARBA" id="ARBA00022475"/>
    </source>
</evidence>
<feature type="transmembrane region" description="Helical" evidence="8">
    <location>
        <begin position="116"/>
        <end position="137"/>
    </location>
</feature>
<feature type="transmembrane region" description="Helical" evidence="8">
    <location>
        <begin position="91"/>
        <end position="110"/>
    </location>
</feature>
<dbReference type="RefSeq" id="WP_183595163.1">
    <property type="nucleotide sequence ID" value="NZ_JACHWR010000005.1"/>
</dbReference>
<keyword evidence="5 8" id="KW-0812">Transmembrane</keyword>
<feature type="transmembrane region" description="Helical" evidence="8">
    <location>
        <begin position="191"/>
        <end position="214"/>
    </location>
</feature>
<evidence type="ECO:0000256" key="7">
    <source>
        <dbReference type="ARBA" id="ARBA00023136"/>
    </source>
</evidence>
<evidence type="ECO:0000256" key="5">
    <source>
        <dbReference type="ARBA" id="ARBA00022692"/>
    </source>
</evidence>
<dbReference type="InterPro" id="IPR037294">
    <property type="entry name" value="ABC_BtuC-like"/>
</dbReference>
<comment type="caution">
    <text evidence="10">The sequence shown here is derived from an EMBL/GenBank/DDBJ whole genome shotgun (WGS) entry which is preliminary data.</text>
</comment>
<evidence type="ECO:0000256" key="6">
    <source>
        <dbReference type="ARBA" id="ARBA00022989"/>
    </source>
</evidence>
<dbReference type="PANTHER" id="PTHR30472">
    <property type="entry name" value="FERRIC ENTEROBACTIN TRANSPORT SYSTEM PERMEASE PROTEIN"/>
    <property type="match status" value="1"/>
</dbReference>
<dbReference type="GO" id="GO:0005886">
    <property type="term" value="C:plasma membrane"/>
    <property type="evidence" value="ECO:0007669"/>
    <property type="project" value="UniProtKB-SubCell"/>
</dbReference>
<dbReference type="Pfam" id="PF01032">
    <property type="entry name" value="FecCD"/>
    <property type="match status" value="1"/>
</dbReference>